<evidence type="ECO:0000256" key="2">
    <source>
        <dbReference type="ARBA" id="ARBA00008668"/>
    </source>
</evidence>
<keyword evidence="3" id="KW-0964">Secreted</keyword>
<dbReference type="Proteomes" id="UP000428333">
    <property type="component" value="Linkage Group LG04"/>
</dbReference>
<evidence type="ECO:0000256" key="4">
    <source>
        <dbReference type="ARBA" id="ARBA00022729"/>
    </source>
</evidence>
<keyword evidence="4 8" id="KW-0732">Signal</keyword>
<gene>
    <name evidence="9" type="ORF">C3L33_06126</name>
</gene>
<feature type="chain" id="PRO_5025560706" description="SGNH hydrolase-type esterase domain-containing protein" evidence="8">
    <location>
        <begin position="27"/>
        <end position="439"/>
    </location>
</feature>
<dbReference type="EMBL" id="QEFC01000927">
    <property type="protein sequence ID" value="KAE9461965.1"/>
    <property type="molecule type" value="Genomic_DNA"/>
</dbReference>
<comment type="subcellular location">
    <subcellularLocation>
        <location evidence="1">Secreted</location>
    </subcellularLocation>
</comment>
<evidence type="ECO:0000256" key="6">
    <source>
        <dbReference type="ARBA" id="ARBA00022963"/>
    </source>
</evidence>
<keyword evidence="6" id="KW-0442">Lipid degradation</keyword>
<dbReference type="PANTHER" id="PTHR45650">
    <property type="entry name" value="GDSL-LIKE LIPASE/ACYLHYDROLASE-RELATED"/>
    <property type="match status" value="1"/>
</dbReference>
<keyword evidence="7" id="KW-0443">Lipid metabolism</keyword>
<dbReference type="InterPro" id="IPR051238">
    <property type="entry name" value="GDSL_esterase/lipase"/>
</dbReference>
<sequence length="439" mass="48321">MATKLETWLILLLMPSFLSLQYFVVAKPQVPCYFIFGDSAVDNGNNLALHSLAKANFKPYGIDLPAGVPTGRFTNGRTSTDLLAELLGFTTYPPPYVTASGKEILTGVNYGSSGAGIRKESGRHLTLYNFGAKKIVIFSLERLGCAPVVVAEFGGHRNPDDASCVEHVNRAAELFNGRLMTLVDELNTELPDAKFKGAKCSMLQAADGHRWCVDNGNNLGLKSTGKADFPPYGIDLPSGVPTGRFTNGRTTTDLLAELLGFNTYPPPYVTGDRFTMDEQLKNHLLIASRIADILGSNEAATKHLNKCIYSLTLGSNDFVGNYFARFFPTRELYTIQRWCDVVIKRYGQQLRVSTLHYNFSCPPFPDECGKHCLLPTAAGHLGFLSSRRNACEDRDDYVFWDGFHTSEAVNKIIANKSYTSISPDGVYPINIAQLAKLQI</sequence>
<dbReference type="OrthoDB" id="1531444at2759"/>
<dbReference type="InterPro" id="IPR036514">
    <property type="entry name" value="SGNH_hydro_sf"/>
</dbReference>
<feature type="non-terminal residue" evidence="9">
    <location>
        <position position="1"/>
    </location>
</feature>
<comment type="similarity">
    <text evidence="2">Belongs to the 'GDSL' lipolytic enzyme family.</text>
</comment>
<dbReference type="GO" id="GO:0016788">
    <property type="term" value="F:hydrolase activity, acting on ester bonds"/>
    <property type="evidence" value="ECO:0007669"/>
    <property type="project" value="InterPro"/>
</dbReference>
<dbReference type="Pfam" id="PF00657">
    <property type="entry name" value="Lipase_GDSL"/>
    <property type="match status" value="1"/>
</dbReference>
<proteinExistence type="inferred from homology"/>
<dbReference type="GO" id="GO:0005576">
    <property type="term" value="C:extracellular region"/>
    <property type="evidence" value="ECO:0007669"/>
    <property type="project" value="UniProtKB-SubCell"/>
</dbReference>
<evidence type="ECO:0000313" key="10">
    <source>
        <dbReference type="Proteomes" id="UP000428333"/>
    </source>
</evidence>
<accession>A0A6A4LVB0</accession>
<feature type="signal peptide" evidence="8">
    <location>
        <begin position="1"/>
        <end position="26"/>
    </location>
</feature>
<dbReference type="PANTHER" id="PTHR45650:SF3">
    <property type="entry name" value="OS01G0748500 PROTEIN"/>
    <property type="match status" value="1"/>
</dbReference>
<dbReference type="Gene3D" id="3.40.50.1110">
    <property type="entry name" value="SGNH hydrolase"/>
    <property type="match status" value="4"/>
</dbReference>
<reference evidence="9 10" key="1">
    <citation type="journal article" date="2019" name="Genome Biol. Evol.">
        <title>The Rhododendron genome and chromosomal organization provide insight into shared whole-genome duplications across the heath family (Ericaceae).</title>
        <authorList>
            <person name="Soza V.L."/>
            <person name="Lindsley D."/>
            <person name="Waalkes A."/>
            <person name="Ramage E."/>
            <person name="Patwardhan R.P."/>
            <person name="Burton J.N."/>
            <person name="Adey A."/>
            <person name="Kumar A."/>
            <person name="Qiu R."/>
            <person name="Shendure J."/>
            <person name="Hall B."/>
        </authorList>
    </citation>
    <scope>NUCLEOTIDE SEQUENCE [LARGE SCALE GENOMIC DNA]</scope>
    <source>
        <strain evidence="9">RSF 1966-606</strain>
    </source>
</reference>
<evidence type="ECO:0000256" key="1">
    <source>
        <dbReference type="ARBA" id="ARBA00004613"/>
    </source>
</evidence>
<keyword evidence="5" id="KW-0378">Hydrolase</keyword>
<dbReference type="InterPro" id="IPR001087">
    <property type="entry name" value="GDSL"/>
</dbReference>
<dbReference type="GO" id="GO:0016042">
    <property type="term" value="P:lipid catabolic process"/>
    <property type="evidence" value="ECO:0007669"/>
    <property type="project" value="UniProtKB-KW"/>
</dbReference>
<evidence type="ECO:0000256" key="8">
    <source>
        <dbReference type="SAM" id="SignalP"/>
    </source>
</evidence>
<organism evidence="9 10">
    <name type="scientific">Rhododendron williamsianum</name>
    <dbReference type="NCBI Taxonomy" id="262921"/>
    <lineage>
        <taxon>Eukaryota</taxon>
        <taxon>Viridiplantae</taxon>
        <taxon>Streptophyta</taxon>
        <taxon>Embryophyta</taxon>
        <taxon>Tracheophyta</taxon>
        <taxon>Spermatophyta</taxon>
        <taxon>Magnoliopsida</taxon>
        <taxon>eudicotyledons</taxon>
        <taxon>Gunneridae</taxon>
        <taxon>Pentapetalae</taxon>
        <taxon>asterids</taxon>
        <taxon>Ericales</taxon>
        <taxon>Ericaceae</taxon>
        <taxon>Ericoideae</taxon>
        <taxon>Rhodoreae</taxon>
        <taxon>Rhododendron</taxon>
    </lineage>
</organism>
<evidence type="ECO:0000256" key="7">
    <source>
        <dbReference type="ARBA" id="ARBA00023098"/>
    </source>
</evidence>
<comment type="caution">
    <text evidence="9">The sequence shown here is derived from an EMBL/GenBank/DDBJ whole genome shotgun (WGS) entry which is preliminary data.</text>
</comment>
<evidence type="ECO:0000313" key="9">
    <source>
        <dbReference type="EMBL" id="KAE9461965.1"/>
    </source>
</evidence>
<name>A0A6A4LVB0_9ERIC</name>
<dbReference type="AlphaFoldDB" id="A0A6A4LVB0"/>
<protein>
    <recommendedName>
        <fullName evidence="11">SGNH hydrolase-type esterase domain-containing protein</fullName>
    </recommendedName>
</protein>
<keyword evidence="10" id="KW-1185">Reference proteome</keyword>
<evidence type="ECO:0008006" key="11">
    <source>
        <dbReference type="Google" id="ProtNLM"/>
    </source>
</evidence>
<evidence type="ECO:0000256" key="3">
    <source>
        <dbReference type="ARBA" id="ARBA00022525"/>
    </source>
</evidence>
<evidence type="ECO:0000256" key="5">
    <source>
        <dbReference type="ARBA" id="ARBA00022801"/>
    </source>
</evidence>